<dbReference type="AlphaFoldDB" id="A0A9C6X959"/>
<evidence type="ECO:0000256" key="1">
    <source>
        <dbReference type="ARBA" id="ARBA00004141"/>
    </source>
</evidence>
<dbReference type="OrthoDB" id="422206at2759"/>
<dbReference type="RefSeq" id="XP_052131479.1">
    <property type="nucleotide sequence ID" value="XM_052275519.1"/>
</dbReference>
<feature type="transmembrane region" description="Helical" evidence="6">
    <location>
        <begin position="70"/>
        <end position="90"/>
    </location>
</feature>
<evidence type="ECO:0000256" key="3">
    <source>
        <dbReference type="ARBA" id="ARBA00022989"/>
    </source>
</evidence>
<evidence type="ECO:0000256" key="2">
    <source>
        <dbReference type="ARBA" id="ARBA00022692"/>
    </source>
</evidence>
<dbReference type="InterPro" id="IPR036259">
    <property type="entry name" value="MFS_trans_sf"/>
</dbReference>
<organism evidence="7 8">
    <name type="scientific">Frankliniella occidentalis</name>
    <name type="common">Western flower thrips</name>
    <name type="synonym">Euthrips occidentalis</name>
    <dbReference type="NCBI Taxonomy" id="133901"/>
    <lineage>
        <taxon>Eukaryota</taxon>
        <taxon>Metazoa</taxon>
        <taxon>Ecdysozoa</taxon>
        <taxon>Arthropoda</taxon>
        <taxon>Hexapoda</taxon>
        <taxon>Insecta</taxon>
        <taxon>Pterygota</taxon>
        <taxon>Neoptera</taxon>
        <taxon>Paraneoptera</taxon>
        <taxon>Thysanoptera</taxon>
        <taxon>Terebrantia</taxon>
        <taxon>Thripoidea</taxon>
        <taxon>Thripidae</taxon>
        <taxon>Frankliniella</taxon>
    </lineage>
</organism>
<evidence type="ECO:0000256" key="6">
    <source>
        <dbReference type="SAM" id="Phobius"/>
    </source>
</evidence>
<sequence length="175" mass="19045">MVGQVVVAIGQVFMLFLPPRLASVWFGPDQVSLACSLGFIGILIGNAAGMCIPPLLVPNSKDIAQVGADLRSMFLGMAACTTASLVVQLAREDRCMFQEEPPLPPSPAQQLQRDREDEGQTDEFWTSLRRLLADKQFMLMLVSWSLNVGVYCAINTLLSQLILPHHPVNVAIAPA</sequence>
<evidence type="ECO:0000313" key="7">
    <source>
        <dbReference type="Proteomes" id="UP000504606"/>
    </source>
</evidence>
<keyword evidence="7" id="KW-1185">Reference proteome</keyword>
<dbReference type="PANTHER" id="PTHR10924:SF4">
    <property type="entry name" value="GH15861P"/>
    <property type="match status" value="1"/>
</dbReference>
<dbReference type="GO" id="GO:0020037">
    <property type="term" value="F:heme binding"/>
    <property type="evidence" value="ECO:0007669"/>
    <property type="project" value="TreeGrafter"/>
</dbReference>
<gene>
    <name evidence="8" type="primary">LOC113214590</name>
</gene>
<keyword evidence="4 6" id="KW-0472">Membrane</keyword>
<accession>A0A9C6X959</accession>
<dbReference type="GeneID" id="113214590"/>
<dbReference type="Proteomes" id="UP000504606">
    <property type="component" value="Unplaced"/>
</dbReference>
<dbReference type="Gene3D" id="1.20.1250.20">
    <property type="entry name" value="MFS general substrate transporter like domains"/>
    <property type="match status" value="1"/>
</dbReference>
<dbReference type="GO" id="GO:0015232">
    <property type="term" value="F:heme transmembrane transporter activity"/>
    <property type="evidence" value="ECO:0007669"/>
    <property type="project" value="TreeGrafter"/>
</dbReference>
<name>A0A9C6X959_FRAOC</name>
<protein>
    <submittedName>
        <fullName evidence="8">Uncharacterized MFS-type transporter C09D4.1-like</fullName>
    </submittedName>
</protein>
<dbReference type="PANTHER" id="PTHR10924">
    <property type="entry name" value="MAJOR FACILITATOR SUPERFAMILY PROTEIN-RELATED"/>
    <property type="match status" value="1"/>
</dbReference>
<dbReference type="InterPro" id="IPR049680">
    <property type="entry name" value="FLVCR1-2_SLC49-like"/>
</dbReference>
<proteinExistence type="predicted"/>
<evidence type="ECO:0000256" key="5">
    <source>
        <dbReference type="SAM" id="MobiDB-lite"/>
    </source>
</evidence>
<keyword evidence="3 6" id="KW-1133">Transmembrane helix</keyword>
<comment type="subcellular location">
    <subcellularLocation>
        <location evidence="1">Membrane</location>
        <topology evidence="1">Multi-pass membrane protein</topology>
    </subcellularLocation>
</comment>
<dbReference type="GO" id="GO:0016020">
    <property type="term" value="C:membrane"/>
    <property type="evidence" value="ECO:0007669"/>
    <property type="project" value="UniProtKB-SubCell"/>
</dbReference>
<feature type="region of interest" description="Disordered" evidence="5">
    <location>
        <begin position="98"/>
        <end position="119"/>
    </location>
</feature>
<reference evidence="8" key="1">
    <citation type="submission" date="2025-08" db="UniProtKB">
        <authorList>
            <consortium name="RefSeq"/>
        </authorList>
    </citation>
    <scope>IDENTIFICATION</scope>
    <source>
        <tissue evidence="8">Whole organism</tissue>
    </source>
</reference>
<dbReference type="GO" id="GO:0097037">
    <property type="term" value="P:heme export"/>
    <property type="evidence" value="ECO:0007669"/>
    <property type="project" value="TreeGrafter"/>
</dbReference>
<feature type="transmembrane region" description="Helical" evidence="6">
    <location>
        <begin position="137"/>
        <end position="158"/>
    </location>
</feature>
<keyword evidence="2 6" id="KW-0812">Transmembrane</keyword>
<dbReference type="SUPFAM" id="SSF103473">
    <property type="entry name" value="MFS general substrate transporter"/>
    <property type="match status" value="1"/>
</dbReference>
<dbReference type="KEGG" id="foc:113214590"/>
<feature type="transmembrane region" description="Helical" evidence="6">
    <location>
        <begin position="38"/>
        <end position="58"/>
    </location>
</feature>
<evidence type="ECO:0000256" key="4">
    <source>
        <dbReference type="ARBA" id="ARBA00023136"/>
    </source>
</evidence>
<evidence type="ECO:0000313" key="8">
    <source>
        <dbReference type="RefSeq" id="XP_052131479.1"/>
    </source>
</evidence>